<dbReference type="EMBL" id="JBBXMP010000216">
    <property type="protein sequence ID" value="KAL0059606.1"/>
    <property type="molecule type" value="Genomic_DNA"/>
</dbReference>
<feature type="compositionally biased region" description="Polar residues" evidence="1">
    <location>
        <begin position="1"/>
        <end position="25"/>
    </location>
</feature>
<gene>
    <name evidence="2" type="ORF">AAF712_013657</name>
</gene>
<evidence type="ECO:0000256" key="1">
    <source>
        <dbReference type="SAM" id="MobiDB-lite"/>
    </source>
</evidence>
<evidence type="ECO:0000313" key="2">
    <source>
        <dbReference type="EMBL" id="KAL0059606.1"/>
    </source>
</evidence>
<sequence>MPDPAVSSQTADLTSDLDVQSSASTHELENGRFTSPDIPLVPLEIISRILKDVSRRDDLRSISLVSSIWRHAAQASLFEDIRMTNGDECKFWSRKFKRYPHLGRYVKHLHFGHTSEDCVERAYLRSRTAKALVSSLPNVRYLYLYDINRWSEVELRLVKSMSRSVRFLYLGKAPAIGRRRALPALLYALPNVENLCGGLPGGYDDLASLHKAGLAMRDYIPEDKKPRRLRQLIIVEVEIAIDLLLWLTGPAFDLSNLHILTLSWCILADPALYDTTVIDDFIRLVGNHVTDLTLMIPLNIFSSQAPKSYHPSRRRHDPSDCLTEHFINSDILQHFGALEIITLACNEIPDGDTALISPVHVCNTKFILGAISKTASRLRTIVIEIEIEEILPEWQLDYFCDVDLGWSILDELWAEDDFPCLQLVKMKIDITVDDRRHGSGTPIANQIKSVEEAAPALVLEESELFTASVEDCKCKPEPPPMLSLICELRALPLRASMEREPLVSSLGQ</sequence>
<dbReference type="Proteomes" id="UP001437256">
    <property type="component" value="Unassembled WGS sequence"/>
</dbReference>
<proteinExistence type="predicted"/>
<accession>A0ABR2ZDD3</accession>
<comment type="caution">
    <text evidence="2">The sequence shown here is derived from an EMBL/GenBank/DDBJ whole genome shotgun (WGS) entry which is preliminary data.</text>
</comment>
<evidence type="ECO:0008006" key="4">
    <source>
        <dbReference type="Google" id="ProtNLM"/>
    </source>
</evidence>
<organism evidence="2 3">
    <name type="scientific">Marasmius tenuissimus</name>
    <dbReference type="NCBI Taxonomy" id="585030"/>
    <lineage>
        <taxon>Eukaryota</taxon>
        <taxon>Fungi</taxon>
        <taxon>Dikarya</taxon>
        <taxon>Basidiomycota</taxon>
        <taxon>Agaricomycotina</taxon>
        <taxon>Agaricomycetes</taxon>
        <taxon>Agaricomycetidae</taxon>
        <taxon>Agaricales</taxon>
        <taxon>Marasmiineae</taxon>
        <taxon>Marasmiaceae</taxon>
        <taxon>Marasmius</taxon>
    </lineage>
</organism>
<evidence type="ECO:0000313" key="3">
    <source>
        <dbReference type="Proteomes" id="UP001437256"/>
    </source>
</evidence>
<protein>
    <recommendedName>
        <fullName evidence="4">F-box domain-containing protein</fullName>
    </recommendedName>
</protein>
<keyword evidence="3" id="KW-1185">Reference proteome</keyword>
<reference evidence="2 3" key="1">
    <citation type="submission" date="2024-05" db="EMBL/GenBank/DDBJ databases">
        <title>A draft genome resource for the thread blight pathogen Marasmius tenuissimus strain MS-2.</title>
        <authorList>
            <person name="Yulfo-Soto G.E."/>
            <person name="Baruah I.K."/>
            <person name="Amoako-Attah I."/>
            <person name="Bukari Y."/>
            <person name="Meinhardt L.W."/>
            <person name="Bailey B.A."/>
            <person name="Cohen S.P."/>
        </authorList>
    </citation>
    <scope>NUCLEOTIDE SEQUENCE [LARGE SCALE GENOMIC DNA]</scope>
    <source>
        <strain evidence="2 3">MS-2</strain>
    </source>
</reference>
<name>A0ABR2ZDD3_9AGAR</name>
<feature type="region of interest" description="Disordered" evidence="1">
    <location>
        <begin position="1"/>
        <end position="31"/>
    </location>
</feature>